<keyword evidence="2" id="KW-1185">Reference proteome</keyword>
<dbReference type="InterPro" id="IPR012675">
    <property type="entry name" value="Beta-grasp_dom_sf"/>
</dbReference>
<dbReference type="InterPro" id="IPR016155">
    <property type="entry name" value="Mopterin_synth/thiamin_S_b"/>
</dbReference>
<dbReference type="AlphaFoldDB" id="A0A2U9IXB1"/>
<dbReference type="InterPro" id="IPR053833">
    <property type="entry name" value="SAMP2"/>
</dbReference>
<organism evidence="1 2">
    <name type="scientific">Metallosphaera hakonensis JCM 8857 = DSM 7519</name>
    <dbReference type="NCBI Taxonomy" id="1293036"/>
    <lineage>
        <taxon>Archaea</taxon>
        <taxon>Thermoproteota</taxon>
        <taxon>Thermoprotei</taxon>
        <taxon>Sulfolobales</taxon>
        <taxon>Sulfolobaceae</taxon>
        <taxon>Metallosphaera</taxon>
    </lineage>
</organism>
<gene>
    <name evidence="1" type="ORF">DFR87_11810</name>
</gene>
<dbReference type="GeneID" id="36836038"/>
<accession>A0A2U9IXB1</accession>
<dbReference type="EMBL" id="CP029287">
    <property type="protein sequence ID" value="AWS00729.1"/>
    <property type="molecule type" value="Genomic_DNA"/>
</dbReference>
<reference evidence="2" key="2">
    <citation type="submission" date="2020-03" db="EMBL/GenBank/DDBJ databases">
        <title>Complete Genome Sequences of Extremely Thermoacidophilic, Metal-Mobilizing Type-Strain Members of the Archaeal Family Sulfolobaceae: Acidianus brierleyi DSM-1651T, Acidianus sulfidivorans DSM-18786T, Metallosphaera hakonensis DSM-7519T, and Metallosphaera prunae DSM-10039T.</title>
        <authorList>
            <person name="Counts J.A."/>
            <person name="Kelly R.M."/>
        </authorList>
    </citation>
    <scope>NUCLEOTIDE SEQUENCE [LARGE SCALE GENOMIC DNA]</scope>
    <source>
        <strain evidence="2">HO1-1</strain>
    </source>
</reference>
<dbReference type="Proteomes" id="UP000247586">
    <property type="component" value="Chromosome"/>
</dbReference>
<evidence type="ECO:0000313" key="1">
    <source>
        <dbReference type="EMBL" id="AWS00729.1"/>
    </source>
</evidence>
<dbReference type="Pfam" id="PF21965">
    <property type="entry name" value="SAMP2"/>
    <property type="match status" value="1"/>
</dbReference>
<reference evidence="1 2" key="1">
    <citation type="submission" date="2018-05" db="EMBL/GenBank/DDBJ databases">
        <title>Complete Genome Sequences of Extremely Thermoacidophilic, Metal-Mobilizing Type-Strain Members of the Archaeal Family Sulfolobaceae: Acidianus brierleyi DSM-1651T, Acidianus sulfidivorans DSM-18786T, Metallosphaera hakonensis DSM-7519T, and Metallosphaera prunae DSM-10039T.</title>
        <authorList>
            <person name="Counts J.A."/>
            <person name="Kelly R.M."/>
        </authorList>
    </citation>
    <scope>NUCLEOTIDE SEQUENCE [LARGE SCALE GENOMIC DNA]</scope>
    <source>
        <strain evidence="1 2">HO1-1</strain>
    </source>
</reference>
<dbReference type="KEGG" id="mhk:DFR87_11810"/>
<proteinExistence type="predicted"/>
<dbReference type="RefSeq" id="WP_054837357.1">
    <property type="nucleotide sequence ID" value="NZ_BBBA01000047.1"/>
</dbReference>
<sequence length="68" mass="7603">MIITVYLARERKEKTIELNQNSTVQDLVKRLNLTVQGAVVLRDGLPVLEEERLIDGERLIVVQTASGG</sequence>
<dbReference type="STRING" id="1293036.GCA_001315825_02892"/>
<name>A0A2U9IXB1_9CREN</name>
<protein>
    <submittedName>
        <fullName evidence="1">Thiamine biosynthesis protein ThiS</fullName>
    </submittedName>
</protein>
<dbReference type="OrthoDB" id="39964at2157"/>
<dbReference type="Gene3D" id="3.10.20.30">
    <property type="match status" value="1"/>
</dbReference>
<reference evidence="2" key="3">
    <citation type="submission" date="2020-03" db="EMBL/GenBank/DDBJ databases">
        <title>Sequencing and Assembly of Multiple Reported Metal-Biooxidizing Members of the Extremely Thermoacidophilic Archaeal Family Sulfolobaceae.</title>
        <authorList>
            <person name="Counts J.A."/>
            <person name="Kelly R.M."/>
        </authorList>
    </citation>
    <scope>NUCLEOTIDE SEQUENCE [LARGE SCALE GENOMIC DNA]</scope>
    <source>
        <strain evidence="2">HO1-1</strain>
    </source>
</reference>
<evidence type="ECO:0000313" key="2">
    <source>
        <dbReference type="Proteomes" id="UP000247586"/>
    </source>
</evidence>
<dbReference type="SUPFAM" id="SSF54285">
    <property type="entry name" value="MoaD/ThiS"/>
    <property type="match status" value="1"/>
</dbReference>